<protein>
    <submittedName>
        <fullName evidence="3">Putative BNR repeat neuraminidase</fullName>
    </submittedName>
</protein>
<feature type="region of interest" description="Disordered" evidence="1">
    <location>
        <begin position="22"/>
        <end position="42"/>
    </location>
</feature>
<gene>
    <name evidence="3" type="ORF">CLV30_1057</name>
</gene>
<keyword evidence="4" id="KW-1185">Reference proteome</keyword>
<sequence>MKPTRRSALKIGGAAILTTASPATSFAAPRQTTPPSPPSSVHNWEDDFARADGGPGADWNILRGDWTISDHRLISPSGPGERLAVRAGFALGRRFTVSATIRGLRDDYWYGVAVNVSENGDGTQNFYVLRVVTRDGSRPPHWQLLQMSESHVADDGLLASGPVPVVKDHDYTITVGSKSLGVLHVSIEEEGTSLLDNDLVVPLDTLLSGGQAGVYTNAGHISVDRARGTTSVPESSAPDPGPLQYIPFEGSDYTLPDTHDSVVESSVVGLNWSGHPVRQALLTSGTDQYVGYYDPDRRMTVAHRQLGADEWTTQSLDSVLGWDSHNYVTMAVDSAGHLHVSGNMHGDPLVYFRTTRPADVTSLTRVTTMVDAATELKVTYPEFFQNASGDLVFRYRDGGSGNGVDLYNVYDPATTQWSRLLDTPLHDGEGRRNAYVERPVLGPDGNFHIAWVWRDTPDAATNALLSYAKSPDLENWYRADGTPISLPMTYGAGDIVDPIPMNGGILNGNSDIGFDGRGRALIAYNKYDHEGNTQVYIARYENRGWVSHQISQWKGRWLVAGYGTLITQVITTAPEPLPDGNIRFDFICKGNKRTFILSPALRPIAEVDTPQLPAEITEVRSDFAGMHTRRRWDDGESEDGRYLLRWESRGSNGDQPWPPPHPEPSTLEVYLMR</sequence>
<dbReference type="InterPro" id="IPR006311">
    <property type="entry name" value="TAT_signal"/>
</dbReference>
<feature type="chain" id="PRO_5015189521" evidence="2">
    <location>
        <begin position="28"/>
        <end position="673"/>
    </location>
</feature>
<keyword evidence="2" id="KW-0732">Signal</keyword>
<evidence type="ECO:0000256" key="1">
    <source>
        <dbReference type="SAM" id="MobiDB-lite"/>
    </source>
</evidence>
<feature type="region of interest" description="Disordered" evidence="1">
    <location>
        <begin position="647"/>
        <end position="666"/>
    </location>
</feature>
<dbReference type="AlphaFoldDB" id="A0A2P8E4Z7"/>
<proteinExistence type="predicted"/>
<organism evidence="3 4">
    <name type="scientific">Haloactinopolyspora alba</name>
    <dbReference type="NCBI Taxonomy" id="648780"/>
    <lineage>
        <taxon>Bacteria</taxon>
        <taxon>Bacillati</taxon>
        <taxon>Actinomycetota</taxon>
        <taxon>Actinomycetes</taxon>
        <taxon>Jiangellales</taxon>
        <taxon>Jiangellaceae</taxon>
        <taxon>Haloactinopolyspora</taxon>
    </lineage>
</organism>
<evidence type="ECO:0000313" key="4">
    <source>
        <dbReference type="Proteomes" id="UP000243528"/>
    </source>
</evidence>
<evidence type="ECO:0000313" key="3">
    <source>
        <dbReference type="EMBL" id="PSL04544.1"/>
    </source>
</evidence>
<dbReference type="Pfam" id="PF15892">
    <property type="entry name" value="BNR_4"/>
    <property type="match status" value="1"/>
</dbReference>
<accession>A0A2P8E4Z7</accession>
<evidence type="ECO:0000256" key="2">
    <source>
        <dbReference type="SAM" id="SignalP"/>
    </source>
</evidence>
<dbReference type="Proteomes" id="UP000243528">
    <property type="component" value="Unassembled WGS sequence"/>
</dbReference>
<dbReference type="EMBL" id="PYGE01000005">
    <property type="protein sequence ID" value="PSL04544.1"/>
    <property type="molecule type" value="Genomic_DNA"/>
</dbReference>
<feature type="signal peptide" evidence="2">
    <location>
        <begin position="1"/>
        <end position="27"/>
    </location>
</feature>
<comment type="caution">
    <text evidence="3">The sequence shown here is derived from an EMBL/GenBank/DDBJ whole genome shotgun (WGS) entry which is preliminary data.</text>
</comment>
<dbReference type="PROSITE" id="PS51318">
    <property type="entry name" value="TAT"/>
    <property type="match status" value="1"/>
</dbReference>
<name>A0A2P8E4Z7_9ACTN</name>
<reference evidence="3 4" key="1">
    <citation type="submission" date="2018-03" db="EMBL/GenBank/DDBJ databases">
        <title>Genomic Encyclopedia of Archaeal and Bacterial Type Strains, Phase II (KMG-II): from individual species to whole genera.</title>
        <authorList>
            <person name="Goeker M."/>
        </authorList>
    </citation>
    <scope>NUCLEOTIDE SEQUENCE [LARGE SCALE GENOMIC DNA]</scope>
    <source>
        <strain evidence="3 4">DSM 45211</strain>
    </source>
</reference>